<dbReference type="AlphaFoldDB" id="A0A075LQU4"/>
<dbReference type="RefSeq" id="WP_041592294.1">
    <property type="nucleotide sequence ID" value="NZ_CP008877.1"/>
</dbReference>
<organism evidence="1 3">
    <name type="scientific">Terribacillus saccharophilus</name>
    <dbReference type="NCBI Taxonomy" id="361277"/>
    <lineage>
        <taxon>Bacteria</taxon>
        <taxon>Bacillati</taxon>
        <taxon>Bacillota</taxon>
        <taxon>Bacilli</taxon>
        <taxon>Bacillales</taxon>
        <taxon>Bacillaceae</taxon>
        <taxon>Terribacillus</taxon>
    </lineage>
</organism>
<evidence type="ECO:0000313" key="1">
    <source>
        <dbReference type="EMBL" id="AIF68372.1"/>
    </source>
</evidence>
<keyword evidence="4" id="KW-1185">Reference proteome</keyword>
<keyword evidence="1" id="KW-0614">Plasmid</keyword>
<proteinExistence type="predicted"/>
<evidence type="ECO:0000313" key="3">
    <source>
        <dbReference type="Proteomes" id="UP000027980"/>
    </source>
</evidence>
<evidence type="ECO:0000313" key="2">
    <source>
        <dbReference type="EMBL" id="PAD98553.1"/>
    </source>
</evidence>
<dbReference type="EMBL" id="NPBJ01000036">
    <property type="protein sequence ID" value="PAD98553.1"/>
    <property type="molecule type" value="Genomic_DNA"/>
</dbReference>
<dbReference type="Proteomes" id="UP000216852">
    <property type="component" value="Unassembled WGS sequence"/>
</dbReference>
<dbReference type="GeneID" id="34223424"/>
<name>A0A075LQU4_9BACI</name>
<dbReference type="OrthoDB" id="2381655at2"/>
<sequence length="144" mass="16674">MQTILESSKSERKKLIKNIEKHLRNYSNYKIASANLHKQLEFISDNKQLKQIPAGHVTLHIPDNESLALLQSEFSQLQIVIETIDRSLTELTDIEQKFIETRYFNKWSIEKSAMHIGYSDKALFVIRNQVMDKLLLSLGSVALM</sequence>
<geneLocation type="plasmid" evidence="1 3">
    <name>pT1</name>
</geneLocation>
<dbReference type="HOGENOM" id="CLU_143315_0_0_9"/>
<dbReference type="EMBL" id="CP008877">
    <property type="protein sequence ID" value="AIF68372.1"/>
    <property type="molecule type" value="Genomic_DNA"/>
</dbReference>
<evidence type="ECO:0000313" key="4">
    <source>
        <dbReference type="Proteomes" id="UP000216852"/>
    </source>
</evidence>
<protein>
    <submittedName>
        <fullName evidence="1">Transcriptional regulator</fullName>
    </submittedName>
</protein>
<gene>
    <name evidence="2" type="ORF">CHH48_16715</name>
    <name evidence="1" type="ORF">GZ22_18195</name>
</gene>
<dbReference type="Proteomes" id="UP000027980">
    <property type="component" value="Plasmid pT1"/>
</dbReference>
<accession>A0A075LQU4</accession>
<reference evidence="2 4" key="2">
    <citation type="submission" date="2017-07" db="EMBL/GenBank/DDBJ databases">
        <title>Isolation and whole genome analysis of endospore-forming bacteria from heroin.</title>
        <authorList>
            <person name="Kalinowski J."/>
            <person name="Ahrens B."/>
            <person name="Al-Dilaimi A."/>
            <person name="Winkler A."/>
            <person name="Wibberg D."/>
            <person name="Schleenbecker U."/>
            <person name="Ruckert C."/>
            <person name="Wolfel R."/>
            <person name="Grass G."/>
        </authorList>
    </citation>
    <scope>NUCLEOTIDE SEQUENCE [LARGE SCALE GENOMIC DNA]</scope>
    <source>
        <strain evidence="2 4">7517-1</strain>
    </source>
</reference>
<dbReference type="KEGG" id="tap:GZ22_18195"/>
<reference evidence="1 3" key="1">
    <citation type="submission" date="2014-07" db="EMBL/GenBank/DDBJ databases">
        <title>Complete genome sequence of a moderately halophilic bacterium Terribacillus aidingensis MP602, isolated from Cryptomeria fortunei in Tianmu mountain in China.</title>
        <authorList>
            <person name="Wang Y."/>
            <person name="Lu P."/>
            <person name="Zhang L."/>
        </authorList>
    </citation>
    <scope>NUCLEOTIDE SEQUENCE [LARGE SCALE GENOMIC DNA]</scope>
    <source>
        <strain evidence="1 3">MP602</strain>
        <plasmid evidence="1 3">pT1</plasmid>
    </source>
</reference>